<sequence>MPDQRVFHAPSLDMGRLVQSLADWYRAQKFDVQVLDLPQGGVVIQARQDETWRNLLGVSSALNVALRRQGDSLQVEIGAGKWVDKAVAAGAGLFLLWPLLFTAAYGAWQQSKLPQRTFEFIQYFIATGAALPADTAAWVAGRYAEAQRYVSAVQATTAPASSGGEAAPSGPYRFCPQCGAELPPGARFCPACGAKIGG</sequence>
<accession>A0A212QS52</accession>
<keyword evidence="4" id="KW-1185">Reference proteome</keyword>
<dbReference type="InParanoid" id="A0A212QS52"/>
<dbReference type="InterPro" id="IPR026870">
    <property type="entry name" value="Zinc_ribbon_dom"/>
</dbReference>
<protein>
    <submittedName>
        <fullName evidence="3">Zinc-ribbon domain-containing protein</fullName>
    </submittedName>
</protein>
<evidence type="ECO:0000256" key="1">
    <source>
        <dbReference type="SAM" id="Phobius"/>
    </source>
</evidence>
<proteinExistence type="predicted"/>
<dbReference type="Proteomes" id="UP000197025">
    <property type="component" value="Unassembled WGS sequence"/>
</dbReference>
<evidence type="ECO:0000313" key="4">
    <source>
        <dbReference type="Proteomes" id="UP000197025"/>
    </source>
</evidence>
<keyword evidence="1" id="KW-0472">Membrane</keyword>
<evidence type="ECO:0000313" key="3">
    <source>
        <dbReference type="EMBL" id="SNB62402.1"/>
    </source>
</evidence>
<dbReference type="RefSeq" id="WP_088570781.1">
    <property type="nucleotide sequence ID" value="NZ_FYEK01000022.1"/>
</dbReference>
<evidence type="ECO:0000259" key="2">
    <source>
        <dbReference type="Pfam" id="PF13240"/>
    </source>
</evidence>
<keyword evidence="1" id="KW-0812">Transmembrane</keyword>
<keyword evidence="1" id="KW-1133">Transmembrane helix</keyword>
<reference evidence="4" key="1">
    <citation type="submission" date="2017-06" db="EMBL/GenBank/DDBJ databases">
        <authorList>
            <person name="Varghese N."/>
            <person name="Submissions S."/>
        </authorList>
    </citation>
    <scope>NUCLEOTIDE SEQUENCE [LARGE SCALE GENOMIC DNA]</scope>
    <source>
        <strain evidence="4">JAD2</strain>
    </source>
</reference>
<dbReference type="Pfam" id="PF13240">
    <property type="entry name" value="Zn_Ribbon_1"/>
    <property type="match status" value="1"/>
</dbReference>
<dbReference type="AlphaFoldDB" id="A0A212QS52"/>
<name>A0A212QS52_9CHLR</name>
<feature type="transmembrane region" description="Helical" evidence="1">
    <location>
        <begin position="120"/>
        <end position="140"/>
    </location>
</feature>
<feature type="transmembrane region" description="Helical" evidence="1">
    <location>
        <begin position="86"/>
        <end position="108"/>
    </location>
</feature>
<feature type="domain" description="Zinc-ribbon" evidence="2">
    <location>
        <begin position="174"/>
        <end position="196"/>
    </location>
</feature>
<gene>
    <name evidence="3" type="ORF">SAMN02746019_00005090</name>
</gene>
<dbReference type="EMBL" id="FYEK01000022">
    <property type="protein sequence ID" value="SNB62402.1"/>
    <property type="molecule type" value="Genomic_DNA"/>
</dbReference>
<organism evidence="3 4">
    <name type="scientific">Thermoflexus hugenholtzii JAD2</name>
    <dbReference type="NCBI Taxonomy" id="877466"/>
    <lineage>
        <taxon>Bacteria</taxon>
        <taxon>Bacillati</taxon>
        <taxon>Chloroflexota</taxon>
        <taxon>Thermoflexia</taxon>
        <taxon>Thermoflexales</taxon>
        <taxon>Thermoflexaceae</taxon>
        <taxon>Thermoflexus</taxon>
    </lineage>
</organism>